<dbReference type="STRING" id="211114.SAMN04489726_2047"/>
<dbReference type="SUPFAM" id="SSF46785">
    <property type="entry name" value="Winged helix' DNA-binding domain"/>
    <property type="match status" value="1"/>
</dbReference>
<comment type="similarity">
    <text evidence="1">Belongs to the LysR transcriptional regulatory family.</text>
</comment>
<protein>
    <submittedName>
        <fullName evidence="7">DNA-binding transcriptional regulator, LysR family</fullName>
    </submittedName>
</protein>
<dbReference type="Gene3D" id="3.40.190.10">
    <property type="entry name" value="Periplasmic binding protein-like II"/>
    <property type="match status" value="2"/>
</dbReference>
<keyword evidence="4" id="KW-0804">Transcription</keyword>
<dbReference type="GO" id="GO:0003700">
    <property type="term" value="F:DNA-binding transcription factor activity"/>
    <property type="evidence" value="ECO:0007669"/>
    <property type="project" value="InterPro"/>
</dbReference>
<dbReference type="Pfam" id="PF00126">
    <property type="entry name" value="HTH_1"/>
    <property type="match status" value="1"/>
</dbReference>
<dbReference type="GO" id="GO:0032993">
    <property type="term" value="C:protein-DNA complex"/>
    <property type="evidence" value="ECO:0007669"/>
    <property type="project" value="TreeGrafter"/>
</dbReference>
<dbReference type="OrthoDB" id="3636008at2"/>
<dbReference type="EMBL" id="LT629701">
    <property type="protein sequence ID" value="SDM52357.1"/>
    <property type="molecule type" value="Genomic_DNA"/>
</dbReference>
<dbReference type="InterPro" id="IPR005119">
    <property type="entry name" value="LysR_subst-bd"/>
</dbReference>
<dbReference type="SMART" id="SM00347">
    <property type="entry name" value="HTH_MARR"/>
    <property type="match status" value="1"/>
</dbReference>
<dbReference type="CDD" id="cd08414">
    <property type="entry name" value="PBP2_LTTR_aromatics_like"/>
    <property type="match status" value="1"/>
</dbReference>
<evidence type="ECO:0000256" key="1">
    <source>
        <dbReference type="ARBA" id="ARBA00009437"/>
    </source>
</evidence>
<keyword evidence="8" id="KW-1185">Reference proteome</keyword>
<dbReference type="PANTHER" id="PTHR30346:SF0">
    <property type="entry name" value="HCA OPERON TRANSCRIPTIONAL ACTIVATOR HCAR"/>
    <property type="match status" value="1"/>
</dbReference>
<dbReference type="PANTHER" id="PTHR30346">
    <property type="entry name" value="TRANSCRIPTIONAL DUAL REGULATOR HCAR-RELATED"/>
    <property type="match status" value="1"/>
</dbReference>
<keyword evidence="3 7" id="KW-0238">DNA-binding</keyword>
<dbReference type="RefSeq" id="WP_030432892.1">
    <property type="nucleotide sequence ID" value="NZ_JOEF01000033.1"/>
</dbReference>
<feature type="compositionally biased region" description="Basic and acidic residues" evidence="5">
    <location>
        <begin position="316"/>
        <end position="326"/>
    </location>
</feature>
<dbReference type="InterPro" id="IPR000835">
    <property type="entry name" value="HTH_MarR-typ"/>
</dbReference>
<dbReference type="InterPro" id="IPR000847">
    <property type="entry name" value="LysR_HTH_N"/>
</dbReference>
<dbReference type="Gene3D" id="1.10.10.10">
    <property type="entry name" value="Winged helix-like DNA-binding domain superfamily/Winged helix DNA-binding domain"/>
    <property type="match status" value="1"/>
</dbReference>
<sequence>MNVEVRHLRALAAIGDEGTITDAAIALHVSQPALSRTLDQLERRLGTRLVERTTRSLALTAAGKRLWEHAHRILNQLDDALAEASADAAPRPLRAAFAWAMLGKHTVPLLRAWRARRPDVPIEVRRVDDPEASLRRGEADVAFLRTEPSGEFARLALMREERMVALPEHHPLAAKDSVRLVDLVDESVVLCSTAATSGAELWPETARPHVFQVPGVYEWLTTVATGEAVGVTTEGTSHSHPHPGVQYLALADADPVTVHLAWPGTSVHPATAEFRELVRRQLTPSTPRSRPGGSGPDPRPAATPNRPKRTLSARGRASDGDIGRRP</sequence>
<reference evidence="7 8" key="1">
    <citation type="submission" date="2016-10" db="EMBL/GenBank/DDBJ databases">
        <authorList>
            <person name="de Groot N.N."/>
        </authorList>
    </citation>
    <scope>NUCLEOTIDE SEQUENCE [LARGE SCALE GENOMIC DNA]</scope>
    <source>
        <strain evidence="7 8">DSM 44149</strain>
    </source>
</reference>
<dbReference type="FunFam" id="1.10.10.10:FF:000001">
    <property type="entry name" value="LysR family transcriptional regulator"/>
    <property type="match status" value="1"/>
</dbReference>
<dbReference type="SUPFAM" id="SSF53850">
    <property type="entry name" value="Periplasmic binding protein-like II"/>
    <property type="match status" value="1"/>
</dbReference>
<evidence type="ECO:0000313" key="8">
    <source>
        <dbReference type="Proteomes" id="UP000183376"/>
    </source>
</evidence>
<dbReference type="PRINTS" id="PR00039">
    <property type="entry name" value="HTHLYSR"/>
</dbReference>
<dbReference type="Proteomes" id="UP000183376">
    <property type="component" value="Chromosome I"/>
</dbReference>
<gene>
    <name evidence="7" type="ORF">SAMN04489726_2047</name>
</gene>
<dbReference type="InterPro" id="IPR036390">
    <property type="entry name" value="WH_DNA-bd_sf"/>
</dbReference>
<evidence type="ECO:0000256" key="2">
    <source>
        <dbReference type="ARBA" id="ARBA00023015"/>
    </source>
</evidence>
<dbReference type="PROSITE" id="PS50931">
    <property type="entry name" value="HTH_LYSR"/>
    <property type="match status" value="1"/>
</dbReference>
<organism evidence="7 8">
    <name type="scientific">Allokutzneria albata</name>
    <name type="common">Kibdelosporangium albatum</name>
    <dbReference type="NCBI Taxonomy" id="211114"/>
    <lineage>
        <taxon>Bacteria</taxon>
        <taxon>Bacillati</taxon>
        <taxon>Actinomycetota</taxon>
        <taxon>Actinomycetes</taxon>
        <taxon>Pseudonocardiales</taxon>
        <taxon>Pseudonocardiaceae</taxon>
        <taxon>Allokutzneria</taxon>
    </lineage>
</organism>
<dbReference type="GO" id="GO:0003677">
    <property type="term" value="F:DNA binding"/>
    <property type="evidence" value="ECO:0007669"/>
    <property type="project" value="UniProtKB-KW"/>
</dbReference>
<name>A0A1G9TXE8_ALLAB</name>
<dbReference type="InterPro" id="IPR036388">
    <property type="entry name" value="WH-like_DNA-bd_sf"/>
</dbReference>
<proteinExistence type="inferred from homology"/>
<evidence type="ECO:0000259" key="6">
    <source>
        <dbReference type="PROSITE" id="PS50931"/>
    </source>
</evidence>
<dbReference type="AlphaFoldDB" id="A0A1G9TXE8"/>
<keyword evidence="2" id="KW-0805">Transcription regulation</keyword>
<dbReference type="Pfam" id="PF03466">
    <property type="entry name" value="LysR_substrate"/>
    <property type="match status" value="1"/>
</dbReference>
<evidence type="ECO:0000313" key="7">
    <source>
        <dbReference type="EMBL" id="SDM52357.1"/>
    </source>
</evidence>
<evidence type="ECO:0000256" key="5">
    <source>
        <dbReference type="SAM" id="MobiDB-lite"/>
    </source>
</evidence>
<evidence type="ECO:0000256" key="4">
    <source>
        <dbReference type="ARBA" id="ARBA00023163"/>
    </source>
</evidence>
<accession>A0A1G9TXE8</accession>
<feature type="region of interest" description="Disordered" evidence="5">
    <location>
        <begin position="279"/>
        <end position="326"/>
    </location>
</feature>
<feature type="domain" description="HTH lysR-type" evidence="6">
    <location>
        <begin position="3"/>
        <end position="60"/>
    </location>
</feature>
<evidence type="ECO:0000256" key="3">
    <source>
        <dbReference type="ARBA" id="ARBA00023125"/>
    </source>
</evidence>